<gene>
    <name evidence="2" type="ORF">ROV92_05020</name>
</gene>
<feature type="domain" description="Phage tail collar" evidence="1">
    <location>
        <begin position="7"/>
        <end position="63"/>
    </location>
</feature>
<dbReference type="InterPro" id="IPR037053">
    <property type="entry name" value="Phage_tail_collar_dom_sf"/>
</dbReference>
<evidence type="ECO:0000313" key="3">
    <source>
        <dbReference type="Proteomes" id="UP001251948"/>
    </source>
</evidence>
<dbReference type="RefSeq" id="WP_312560770.1">
    <property type="nucleotide sequence ID" value="NZ_JAVSKO010000002.1"/>
</dbReference>
<dbReference type="AlphaFoldDB" id="A0AAJ2JCC3"/>
<dbReference type="EMBL" id="JAVSKO010000002">
    <property type="protein sequence ID" value="MDT3467364.1"/>
    <property type="molecule type" value="Genomic_DNA"/>
</dbReference>
<comment type="caution">
    <text evidence="2">The sequence shown here is derived from an EMBL/GenBank/DDBJ whole genome shotgun (WGS) entry which is preliminary data.</text>
</comment>
<dbReference type="SUPFAM" id="SSF88874">
    <property type="entry name" value="Receptor-binding domain of short tail fibre protein gp12"/>
    <property type="match status" value="1"/>
</dbReference>
<sequence length="179" mass="18284">MSDVYLGQIIMAGFPFAPRGFALCDGQLMPIQTNQALFALLGVQYGGDGRTTFALPDLRGRVPVSAGISVDSAWQPPAQQVGTAAGAESITLLVGNIPPHTHGVLGVTSAGTVRNPTGATFAGTASNPKMYATQASPAVPQAGGSVGVSGSNQAHANMQPFGVINFFICIQGGLYPPRD</sequence>
<protein>
    <submittedName>
        <fullName evidence="2">Tail fiber protein</fullName>
    </submittedName>
</protein>
<dbReference type="Gene3D" id="3.90.1340.10">
    <property type="entry name" value="Phage tail collar domain"/>
    <property type="match status" value="1"/>
</dbReference>
<dbReference type="Proteomes" id="UP001251948">
    <property type="component" value="Unassembled WGS sequence"/>
</dbReference>
<organism evidence="2 3">
    <name type="scientific">Stenotrophomonas maltophilia</name>
    <name type="common">Pseudomonas maltophilia</name>
    <name type="synonym">Xanthomonas maltophilia</name>
    <dbReference type="NCBI Taxonomy" id="40324"/>
    <lineage>
        <taxon>Bacteria</taxon>
        <taxon>Pseudomonadati</taxon>
        <taxon>Pseudomonadota</taxon>
        <taxon>Gammaproteobacteria</taxon>
        <taxon>Lysobacterales</taxon>
        <taxon>Lysobacteraceae</taxon>
        <taxon>Stenotrophomonas</taxon>
        <taxon>Stenotrophomonas maltophilia group</taxon>
    </lineage>
</organism>
<dbReference type="InterPro" id="IPR011083">
    <property type="entry name" value="Phage_tail_collar_dom"/>
</dbReference>
<accession>A0AAJ2JCC3</accession>
<evidence type="ECO:0000259" key="1">
    <source>
        <dbReference type="Pfam" id="PF07484"/>
    </source>
</evidence>
<dbReference type="Pfam" id="PF07484">
    <property type="entry name" value="Collar"/>
    <property type="match status" value="1"/>
</dbReference>
<name>A0AAJ2JCC3_STEMA</name>
<reference evidence="2" key="1">
    <citation type="submission" date="2023-07" db="EMBL/GenBank/DDBJ databases">
        <title>Comparative genomics of clinical Stenotrophomonas maltophilia isolates reveals regions of diversity which correlate with colonization and persistence in vivo.</title>
        <authorList>
            <person name="Mcdaniel M.S."/>
            <person name="Swords W.E."/>
            <person name="Sumpter N.A."/>
            <person name="Lindgren N.R."/>
            <person name="Billiot C.E."/>
        </authorList>
    </citation>
    <scope>NUCLEOTIDE SEQUENCE</scope>
    <source>
        <strain evidence="2">Ism4</strain>
    </source>
</reference>
<proteinExistence type="predicted"/>
<evidence type="ECO:0000313" key="2">
    <source>
        <dbReference type="EMBL" id="MDT3467364.1"/>
    </source>
</evidence>